<dbReference type="AlphaFoldDB" id="A0AAU9CHE7"/>
<keyword evidence="5 6" id="KW-0472">Membrane</keyword>
<keyword evidence="4 6" id="KW-1133">Transmembrane helix</keyword>
<comment type="similarity">
    <text evidence="2">Belongs to the EamA transporter family.</text>
</comment>
<feature type="transmembrane region" description="Helical" evidence="6">
    <location>
        <begin position="263"/>
        <end position="282"/>
    </location>
</feature>
<feature type="transmembrane region" description="Helical" evidence="6">
    <location>
        <begin position="49"/>
        <end position="71"/>
    </location>
</feature>
<evidence type="ECO:0000256" key="3">
    <source>
        <dbReference type="ARBA" id="ARBA00022692"/>
    </source>
</evidence>
<keyword evidence="3 6" id="KW-0812">Transmembrane</keyword>
<dbReference type="Pfam" id="PF00892">
    <property type="entry name" value="EamA"/>
    <property type="match status" value="2"/>
</dbReference>
<dbReference type="SUPFAM" id="SSF103481">
    <property type="entry name" value="Multidrug resistance efflux transporter EmrE"/>
    <property type="match status" value="2"/>
</dbReference>
<dbReference type="KEGG" id="fax:FUAX_06230"/>
<feature type="transmembrane region" description="Helical" evidence="6">
    <location>
        <begin position="21"/>
        <end position="43"/>
    </location>
</feature>
<accession>A0AAU9CHE7</accession>
<feature type="domain" description="EamA" evidence="7">
    <location>
        <begin position="28"/>
        <end position="155"/>
    </location>
</feature>
<feature type="transmembrane region" description="Helical" evidence="6">
    <location>
        <begin position="237"/>
        <end position="256"/>
    </location>
</feature>
<feature type="transmembrane region" description="Helical" evidence="6">
    <location>
        <begin position="197"/>
        <end position="217"/>
    </location>
</feature>
<dbReference type="InterPro" id="IPR000620">
    <property type="entry name" value="EamA_dom"/>
</dbReference>
<evidence type="ECO:0000313" key="8">
    <source>
        <dbReference type="EMBL" id="BDD08191.1"/>
    </source>
</evidence>
<dbReference type="Proteomes" id="UP001348817">
    <property type="component" value="Chromosome"/>
</dbReference>
<protein>
    <submittedName>
        <fullName evidence="8">Permease</fullName>
    </submittedName>
</protein>
<evidence type="ECO:0000256" key="1">
    <source>
        <dbReference type="ARBA" id="ARBA00004141"/>
    </source>
</evidence>
<comment type="subcellular location">
    <subcellularLocation>
        <location evidence="1">Membrane</location>
        <topology evidence="1">Multi-pass membrane protein</topology>
    </subcellularLocation>
</comment>
<evidence type="ECO:0000256" key="5">
    <source>
        <dbReference type="ARBA" id="ARBA00023136"/>
    </source>
</evidence>
<reference evidence="8 9" key="1">
    <citation type="submission" date="2021-12" db="EMBL/GenBank/DDBJ databases">
        <title>Genome sequencing of bacteria with rrn-lacking chromosome and rrn-plasmid.</title>
        <authorList>
            <person name="Anda M."/>
            <person name="Iwasaki W."/>
        </authorList>
    </citation>
    <scope>NUCLEOTIDE SEQUENCE [LARGE SCALE GENOMIC DNA]</scope>
    <source>
        <strain evidence="8 9">DSM 100852</strain>
    </source>
</reference>
<feature type="transmembrane region" description="Helical" evidence="6">
    <location>
        <begin position="288"/>
        <end position="305"/>
    </location>
</feature>
<dbReference type="InterPro" id="IPR050638">
    <property type="entry name" value="AA-Vitamin_Transporters"/>
</dbReference>
<feature type="transmembrane region" description="Helical" evidence="6">
    <location>
        <begin position="83"/>
        <end position="104"/>
    </location>
</feature>
<evidence type="ECO:0000313" key="9">
    <source>
        <dbReference type="Proteomes" id="UP001348817"/>
    </source>
</evidence>
<keyword evidence="9" id="KW-1185">Reference proteome</keyword>
<evidence type="ECO:0000256" key="6">
    <source>
        <dbReference type="SAM" id="Phobius"/>
    </source>
</evidence>
<feature type="transmembrane region" description="Helical" evidence="6">
    <location>
        <begin position="110"/>
        <end position="132"/>
    </location>
</feature>
<evidence type="ECO:0000256" key="2">
    <source>
        <dbReference type="ARBA" id="ARBA00007362"/>
    </source>
</evidence>
<dbReference type="EMBL" id="AP025314">
    <property type="protein sequence ID" value="BDD08191.1"/>
    <property type="molecule type" value="Genomic_DNA"/>
</dbReference>
<gene>
    <name evidence="8" type="primary">fjo11</name>
    <name evidence="8" type="ORF">FUAX_06230</name>
</gene>
<feature type="transmembrane region" description="Helical" evidence="6">
    <location>
        <begin position="166"/>
        <end position="185"/>
    </location>
</feature>
<feature type="transmembrane region" description="Helical" evidence="6">
    <location>
        <begin position="141"/>
        <end position="160"/>
    </location>
</feature>
<feature type="domain" description="EamA" evidence="7">
    <location>
        <begin position="171"/>
        <end position="306"/>
    </location>
</feature>
<dbReference type="PANTHER" id="PTHR32322">
    <property type="entry name" value="INNER MEMBRANE TRANSPORTER"/>
    <property type="match status" value="1"/>
</dbReference>
<dbReference type="GO" id="GO:0016020">
    <property type="term" value="C:membrane"/>
    <property type="evidence" value="ECO:0007669"/>
    <property type="project" value="UniProtKB-SubCell"/>
</dbReference>
<name>A0AAU9CHE7_9BACT</name>
<sequence>MNRTATVKQPVQTPLATEKQSALLPWMILLGLSLIWGSSFILMKRGLEVFSPIEVGALRVSLAGITLLPVALYHFRKFPRKKFFDLFLCGLTNGLLPCVFFPLAQSHTESAVVAIVNALTPLSVILIGYLAFRAKVSRQQAIGVAIGFAGSVVLVTAGATEDSAGFNAYLGFVVLSTLSYGYNINHVKFRLSDMKPLTITAFGLGLMLPVTLSYLFYFSDFVQKMQSGPQAWEALGYLAILGMAGTAMALVIFNKLIQLAGPVFSGAVTYIVPFIAVIWGLFDGETLFLGHFVGMAIVITGLLIANMRRNR</sequence>
<dbReference type="PANTHER" id="PTHR32322:SF2">
    <property type="entry name" value="EAMA DOMAIN-CONTAINING PROTEIN"/>
    <property type="match status" value="1"/>
</dbReference>
<evidence type="ECO:0000259" key="7">
    <source>
        <dbReference type="Pfam" id="PF00892"/>
    </source>
</evidence>
<dbReference type="InterPro" id="IPR037185">
    <property type="entry name" value="EmrE-like"/>
</dbReference>
<dbReference type="RefSeq" id="WP_338393468.1">
    <property type="nucleotide sequence ID" value="NZ_AP025314.1"/>
</dbReference>
<proteinExistence type="inferred from homology"/>
<organism evidence="8 9">
    <name type="scientific">Fulvitalea axinellae</name>
    <dbReference type="NCBI Taxonomy" id="1182444"/>
    <lineage>
        <taxon>Bacteria</taxon>
        <taxon>Pseudomonadati</taxon>
        <taxon>Bacteroidota</taxon>
        <taxon>Cytophagia</taxon>
        <taxon>Cytophagales</taxon>
        <taxon>Persicobacteraceae</taxon>
        <taxon>Fulvitalea</taxon>
    </lineage>
</organism>
<evidence type="ECO:0000256" key="4">
    <source>
        <dbReference type="ARBA" id="ARBA00022989"/>
    </source>
</evidence>